<dbReference type="Gene3D" id="3.30.950.30">
    <property type="entry name" value="Schlafen, AAA domain"/>
    <property type="match status" value="1"/>
</dbReference>
<comment type="caution">
    <text evidence="2">The sequence shown here is derived from an EMBL/GenBank/DDBJ whole genome shotgun (WGS) entry which is preliminary data.</text>
</comment>
<dbReference type="InterPro" id="IPR007421">
    <property type="entry name" value="Schlafen_AlbA_2_dom"/>
</dbReference>
<dbReference type="Pfam" id="PF04326">
    <property type="entry name" value="SLFN_AlbA_2"/>
    <property type="match status" value="1"/>
</dbReference>
<dbReference type="PANTHER" id="PTHR12155">
    <property type="entry name" value="SCHLAFEN"/>
    <property type="match status" value="1"/>
</dbReference>
<feature type="domain" description="Schlafen AlbA-2" evidence="1">
    <location>
        <begin position="160"/>
        <end position="240"/>
    </location>
</feature>
<dbReference type="AlphaFoldDB" id="A0A6S7KHY0"/>
<keyword evidence="3" id="KW-1185">Reference proteome</keyword>
<dbReference type="EMBL" id="CACRXK020029684">
    <property type="protein sequence ID" value="CAB4042211.1"/>
    <property type="molecule type" value="Genomic_DNA"/>
</dbReference>
<proteinExistence type="predicted"/>
<evidence type="ECO:0000259" key="1">
    <source>
        <dbReference type="Pfam" id="PF04326"/>
    </source>
</evidence>
<dbReference type="Proteomes" id="UP001152795">
    <property type="component" value="Unassembled WGS sequence"/>
</dbReference>
<evidence type="ECO:0000313" key="2">
    <source>
        <dbReference type="EMBL" id="CAB4042211.1"/>
    </source>
</evidence>
<dbReference type="InterPro" id="IPR038461">
    <property type="entry name" value="Schlafen_AlbA_2_dom_sf"/>
</dbReference>
<protein>
    <submittedName>
        <fullName evidence="2">Schlafen family member 13-like</fullName>
    </submittedName>
</protein>
<name>A0A6S7KHY0_PARCT</name>
<gene>
    <name evidence="2" type="ORF">PACLA_8A059309</name>
</gene>
<accession>A0A6S7KHY0</accession>
<evidence type="ECO:0000313" key="3">
    <source>
        <dbReference type="Proteomes" id="UP001152795"/>
    </source>
</evidence>
<organism evidence="2 3">
    <name type="scientific">Paramuricea clavata</name>
    <name type="common">Red gorgonian</name>
    <name type="synonym">Violescent sea-whip</name>
    <dbReference type="NCBI Taxonomy" id="317549"/>
    <lineage>
        <taxon>Eukaryota</taxon>
        <taxon>Metazoa</taxon>
        <taxon>Cnidaria</taxon>
        <taxon>Anthozoa</taxon>
        <taxon>Octocorallia</taxon>
        <taxon>Malacalcyonacea</taxon>
        <taxon>Plexauridae</taxon>
        <taxon>Paramuricea</taxon>
    </lineage>
</organism>
<dbReference type="InterPro" id="IPR029684">
    <property type="entry name" value="Schlafen"/>
</dbReference>
<dbReference type="PANTHER" id="PTHR12155:SF41">
    <property type="entry name" value="SCHLAFEN ALBA-2 DOMAIN-CONTAINING PROTEIN"/>
    <property type="match status" value="1"/>
</dbReference>
<dbReference type="OrthoDB" id="5987848at2759"/>
<sequence length="619" mass="70969">MHRSTNRRPPLIIPFSPTDSTKKRKEQVTSHVCALLNSDGGDLIITFPNQNYEKKDLDQRARTIEQWINTLIGNITMLEKVQFGVEPDQIVIKIEGFYNLITVDYNMFLPSHTQINRVLPNEALKKVKDFLFGEEMMSMSEELPAVQHVFVQGEEIKLTETYNVQFKQLEDAPAERTTLADRVIGKGNKILQCVSAFANYRGGVIYVGVDDEHHQINGEVIPAKERESIVTKFTNKINKMIWLGLEDGPRKGESWDIHFHPVSDKTGRSVESERSHEMADRDNSACAKSTSALQCQRPIGRIPWSSICNRKNYYRVNGVLIRLINDGSWETFWVRLEEEQANCAAHGVKLVILSKKITAYYKRGYFEEAQRSIEEYRSGIAQSEDEEISETREFLLNSGLERSRGNIRESYEHGLNGLALVEKIPTGMLVVRYYSNLATVITILLECDGENKKILKEKAIYFFQKAVEHLEDANDFLPSKFDQEQKVHINLAFLHLGCSFASHARADRRVEDSEIEEAVKHLNAAEKSVNKGYAMTGYRVCQFLLARSVLFYRRSQNLKPDEIERKEDLLKSALNYSKQAKEFATQGKFVEMLESTSKHVNFFHRSCADCNIAERMLDI</sequence>
<reference evidence="2" key="1">
    <citation type="submission" date="2020-04" db="EMBL/GenBank/DDBJ databases">
        <authorList>
            <person name="Alioto T."/>
            <person name="Alioto T."/>
            <person name="Gomez Garrido J."/>
        </authorList>
    </citation>
    <scope>NUCLEOTIDE SEQUENCE</scope>
    <source>
        <strain evidence="2">A484AB</strain>
    </source>
</reference>